<organism evidence="1 2">
    <name type="scientific">Gigaspora margarita</name>
    <dbReference type="NCBI Taxonomy" id="4874"/>
    <lineage>
        <taxon>Eukaryota</taxon>
        <taxon>Fungi</taxon>
        <taxon>Fungi incertae sedis</taxon>
        <taxon>Mucoromycota</taxon>
        <taxon>Glomeromycotina</taxon>
        <taxon>Glomeromycetes</taxon>
        <taxon>Diversisporales</taxon>
        <taxon>Gigasporaceae</taxon>
        <taxon>Gigaspora</taxon>
    </lineage>
</organism>
<evidence type="ECO:0000313" key="2">
    <source>
        <dbReference type="Proteomes" id="UP000789901"/>
    </source>
</evidence>
<feature type="non-terminal residue" evidence="1">
    <location>
        <position position="1"/>
    </location>
</feature>
<name>A0ABN7WF72_GIGMA</name>
<protein>
    <submittedName>
        <fullName evidence="1">32261_t:CDS:1</fullName>
    </submittedName>
</protein>
<keyword evidence="2" id="KW-1185">Reference proteome</keyword>
<dbReference type="EMBL" id="CAJVQB010039810">
    <property type="protein sequence ID" value="CAG8827732.1"/>
    <property type="molecule type" value="Genomic_DNA"/>
</dbReference>
<accession>A0ABN7WF72</accession>
<reference evidence="1 2" key="1">
    <citation type="submission" date="2021-06" db="EMBL/GenBank/DDBJ databases">
        <authorList>
            <person name="Kallberg Y."/>
            <person name="Tangrot J."/>
            <person name="Rosling A."/>
        </authorList>
    </citation>
    <scope>NUCLEOTIDE SEQUENCE [LARGE SCALE GENOMIC DNA]</scope>
    <source>
        <strain evidence="1 2">120-4 pot B 10/14</strain>
    </source>
</reference>
<proteinExistence type="predicted"/>
<comment type="caution">
    <text evidence="1">The sequence shown here is derived from an EMBL/GenBank/DDBJ whole genome shotgun (WGS) entry which is preliminary data.</text>
</comment>
<dbReference type="Proteomes" id="UP000789901">
    <property type="component" value="Unassembled WGS sequence"/>
</dbReference>
<evidence type="ECO:0000313" key="1">
    <source>
        <dbReference type="EMBL" id="CAG8827732.1"/>
    </source>
</evidence>
<gene>
    <name evidence="1" type="ORF">GMARGA_LOCUS29495</name>
</gene>
<sequence length="352" mass="40400">YTSSSDRNDIVVLEVFQPKDIYSQYIIRVIGKGYTVINHPSKVYKIPNTHKCIDRNQSLCLIIDINTRQKPDPSNPKLPSLDSEKITCEDLISRILVTYTDALSLISEYMPFLNSFIIKNLKAILKSYGIEKKQTEEEFKPIDNKNALTKAILNSHPFPELLRKVINIKEIEDALEVYFNFLSKEPSTTLICSSIMIRKMKDLRRNIETLSKKLKICNYQDEQNLFVDKWDVIIVQVESLSRIEFSSHLIIAILDKVNTIQPQHVLAINAFANESTVIFLKAYYNKIIQVRLLSIFMTQIGAEAMRIGFEFLKQGKRVAFVVTSSNIAQALVKKASKLSFKACAYYGDIDRK</sequence>